<dbReference type="GO" id="GO:0047617">
    <property type="term" value="F:fatty acyl-CoA hydrolase activity"/>
    <property type="evidence" value="ECO:0007669"/>
    <property type="project" value="TreeGrafter"/>
</dbReference>
<dbReference type="Gene3D" id="2.60.40.2240">
    <property type="entry name" value="Acyl-CoA thioester hydrolase/BAAT N-terminal domain"/>
    <property type="match status" value="1"/>
</dbReference>
<sequence length="79" mass="9069">MLHVDRVDSLLAEKVHISASGLNPFQCYKFQLRLNYKHGTLQSYCVIQSDKDGKINLVKDKPIRGTYHGKCIHVNTIRD</sequence>
<proteinExistence type="predicted"/>
<comment type="caution">
    <text evidence="2">The sequence shown here is derived from an EMBL/GenBank/DDBJ whole genome shotgun (WGS) entry which is preliminary data.</text>
</comment>
<dbReference type="Proteomes" id="UP000483820">
    <property type="component" value="Chromosome V"/>
</dbReference>
<dbReference type="KEGG" id="crq:GCK72_019972"/>
<organism evidence="2 3">
    <name type="scientific">Caenorhabditis remanei</name>
    <name type="common">Caenorhabditis vulgaris</name>
    <dbReference type="NCBI Taxonomy" id="31234"/>
    <lineage>
        <taxon>Eukaryota</taxon>
        <taxon>Metazoa</taxon>
        <taxon>Ecdysozoa</taxon>
        <taxon>Nematoda</taxon>
        <taxon>Chromadorea</taxon>
        <taxon>Rhabditida</taxon>
        <taxon>Rhabditina</taxon>
        <taxon>Rhabditomorpha</taxon>
        <taxon>Rhabditoidea</taxon>
        <taxon>Rhabditidae</taxon>
        <taxon>Peloderinae</taxon>
        <taxon>Caenorhabditis</taxon>
    </lineage>
</organism>
<accession>A0A6A5GFE4</accession>
<dbReference type="CTD" id="78776863"/>
<dbReference type="InterPro" id="IPR042490">
    <property type="entry name" value="Thio_Ohase/BAAT_N"/>
</dbReference>
<dbReference type="GO" id="GO:0006637">
    <property type="term" value="P:acyl-CoA metabolic process"/>
    <property type="evidence" value="ECO:0007669"/>
    <property type="project" value="TreeGrafter"/>
</dbReference>
<dbReference type="Pfam" id="PF04775">
    <property type="entry name" value="Bile_Hydr_Trans"/>
    <property type="match status" value="1"/>
</dbReference>
<dbReference type="AlphaFoldDB" id="A0A6A5GFE4"/>
<dbReference type="InterPro" id="IPR006862">
    <property type="entry name" value="Thio_Ohase/aa_AcTrfase"/>
</dbReference>
<feature type="domain" description="Acyl-CoA thioester hydrolase/bile acid-CoA amino acid N-acetyltransferase" evidence="1">
    <location>
        <begin position="13"/>
        <end position="69"/>
    </location>
</feature>
<gene>
    <name evidence="2" type="ORF">GCK72_019972</name>
</gene>
<dbReference type="GO" id="GO:0006631">
    <property type="term" value="P:fatty acid metabolic process"/>
    <property type="evidence" value="ECO:0007669"/>
    <property type="project" value="TreeGrafter"/>
</dbReference>
<dbReference type="RefSeq" id="XP_053582230.1">
    <property type="nucleotide sequence ID" value="XM_053733317.1"/>
</dbReference>
<evidence type="ECO:0000313" key="3">
    <source>
        <dbReference type="Proteomes" id="UP000483820"/>
    </source>
</evidence>
<dbReference type="PANTHER" id="PTHR10824:SF8">
    <property type="entry name" value="BAAT_C DOMAIN-CONTAINING PROTEIN"/>
    <property type="match status" value="1"/>
</dbReference>
<evidence type="ECO:0000259" key="1">
    <source>
        <dbReference type="Pfam" id="PF04775"/>
    </source>
</evidence>
<name>A0A6A5GFE4_CAERE</name>
<protein>
    <recommendedName>
        <fullName evidence="1">Acyl-CoA thioester hydrolase/bile acid-CoA amino acid N-acetyltransferase domain-containing protein</fullName>
    </recommendedName>
</protein>
<dbReference type="GeneID" id="78776863"/>
<dbReference type="PANTHER" id="PTHR10824">
    <property type="entry name" value="ACYL-COENZYME A THIOESTERASE-RELATED"/>
    <property type="match status" value="1"/>
</dbReference>
<evidence type="ECO:0000313" key="2">
    <source>
        <dbReference type="EMBL" id="KAF1753415.1"/>
    </source>
</evidence>
<dbReference type="EMBL" id="WUAV01000005">
    <property type="protein sequence ID" value="KAF1753415.1"/>
    <property type="molecule type" value="Genomic_DNA"/>
</dbReference>
<reference evidence="2 3" key="1">
    <citation type="submission" date="2019-12" db="EMBL/GenBank/DDBJ databases">
        <title>Chromosome-level assembly of the Caenorhabditis remanei genome.</title>
        <authorList>
            <person name="Teterina A.A."/>
            <person name="Willis J.H."/>
            <person name="Phillips P.C."/>
        </authorList>
    </citation>
    <scope>NUCLEOTIDE SEQUENCE [LARGE SCALE GENOMIC DNA]</scope>
    <source>
        <strain evidence="2 3">PX506</strain>
        <tissue evidence="2">Whole organism</tissue>
    </source>
</reference>